<sequence>MVIVILINIIMGAVWIIFSIVAYTQIGGLPAQSALFPKVIVYGIGITGVLIIIDSLVKVKKGIKTDESTLTKSVLVFQILIPGSLLFITYNLLTVFGFYVSGFFLIMAVFFYQTYRANNTKMNLRHFLRGLIFATLNIATMYIIFTVLLGLPVPRGSFFN</sequence>
<dbReference type="Proteomes" id="UP000001572">
    <property type="component" value="Chromosome"/>
</dbReference>
<reference evidence="4" key="1">
    <citation type="journal article" date="2016" name="Genome Announc.">
        <title>Complete genome sequence of Alkaliphilus metalliredigens strain QYMF, an alkaliphilic and metal-reducing bacterium isolated from borax-contaminated leachate ponds.</title>
        <authorList>
            <person name="Hwang C."/>
            <person name="Copeland A."/>
            <person name="Lucas S."/>
            <person name="Lapidus A."/>
            <person name="Barry K."/>
            <person name="Detter J.C."/>
            <person name="Glavina Del Rio T."/>
            <person name="Hammon N."/>
            <person name="Israni S."/>
            <person name="Dalin E."/>
            <person name="Tice H."/>
            <person name="Pitluck S."/>
            <person name="Chertkov O."/>
            <person name="Brettin T."/>
            <person name="Bruce D."/>
            <person name="Han C."/>
            <person name="Schmutz J."/>
            <person name="Larimer F."/>
            <person name="Land M.L."/>
            <person name="Hauser L."/>
            <person name="Kyrpides N."/>
            <person name="Mikhailova N."/>
            <person name="Ye Q."/>
            <person name="Zhou J."/>
            <person name="Richardson P."/>
            <person name="Fields M.W."/>
        </authorList>
    </citation>
    <scope>NUCLEOTIDE SEQUENCE [LARGE SCALE GENOMIC DNA]</scope>
    <source>
        <strain evidence="4">QYMF</strain>
    </source>
</reference>
<protein>
    <recommendedName>
        <fullName evidence="2">DUF1468 domain-containing protein</fullName>
    </recommendedName>
</protein>
<accession>A6TMQ3</accession>
<dbReference type="eggNOG" id="ENOG50337GN">
    <property type="taxonomic scope" value="Bacteria"/>
</dbReference>
<keyword evidence="4" id="KW-1185">Reference proteome</keyword>
<evidence type="ECO:0000259" key="2">
    <source>
        <dbReference type="Pfam" id="PF07331"/>
    </source>
</evidence>
<feature type="transmembrane region" description="Helical" evidence="1">
    <location>
        <begin position="96"/>
        <end position="115"/>
    </location>
</feature>
<dbReference type="InterPro" id="IPR009936">
    <property type="entry name" value="DUF1468"/>
</dbReference>
<evidence type="ECO:0000256" key="1">
    <source>
        <dbReference type="SAM" id="Phobius"/>
    </source>
</evidence>
<evidence type="ECO:0000313" key="4">
    <source>
        <dbReference type="Proteomes" id="UP000001572"/>
    </source>
</evidence>
<evidence type="ECO:0000313" key="3">
    <source>
        <dbReference type="EMBL" id="ABR47471.1"/>
    </source>
</evidence>
<proteinExistence type="predicted"/>
<feature type="transmembrane region" description="Helical" evidence="1">
    <location>
        <begin position="127"/>
        <end position="151"/>
    </location>
</feature>
<keyword evidence="1" id="KW-1133">Transmembrane helix</keyword>
<name>A6TMQ3_ALKMQ</name>
<dbReference type="Pfam" id="PF07331">
    <property type="entry name" value="TctB"/>
    <property type="match status" value="1"/>
</dbReference>
<gene>
    <name evidence="3" type="ordered locus">Amet_1265</name>
</gene>
<organism evidence="3 4">
    <name type="scientific">Alkaliphilus metalliredigens (strain QYMF)</name>
    <dbReference type="NCBI Taxonomy" id="293826"/>
    <lineage>
        <taxon>Bacteria</taxon>
        <taxon>Bacillati</taxon>
        <taxon>Bacillota</taxon>
        <taxon>Clostridia</taxon>
        <taxon>Peptostreptococcales</taxon>
        <taxon>Natronincolaceae</taxon>
        <taxon>Alkaliphilus</taxon>
    </lineage>
</organism>
<feature type="transmembrane region" description="Helical" evidence="1">
    <location>
        <begin position="5"/>
        <end position="27"/>
    </location>
</feature>
<keyword evidence="1" id="KW-0812">Transmembrane</keyword>
<feature type="transmembrane region" description="Helical" evidence="1">
    <location>
        <begin position="69"/>
        <end position="90"/>
    </location>
</feature>
<feature type="domain" description="DUF1468" evidence="2">
    <location>
        <begin position="10"/>
        <end position="154"/>
    </location>
</feature>
<dbReference type="KEGG" id="amt:Amet_1265"/>
<dbReference type="STRING" id="293826.Amet_1265"/>
<dbReference type="AlphaFoldDB" id="A6TMQ3"/>
<dbReference type="HOGENOM" id="CLU_1648558_0_0_9"/>
<keyword evidence="1" id="KW-0472">Membrane</keyword>
<feature type="transmembrane region" description="Helical" evidence="1">
    <location>
        <begin position="39"/>
        <end position="57"/>
    </location>
</feature>
<dbReference type="EMBL" id="CP000724">
    <property type="protein sequence ID" value="ABR47471.1"/>
    <property type="molecule type" value="Genomic_DNA"/>
</dbReference>